<name>A0AAP0J0U3_9MAGN</name>
<dbReference type="EMBL" id="JBBNAE010000005">
    <property type="protein sequence ID" value="KAK9124413.1"/>
    <property type="molecule type" value="Genomic_DNA"/>
</dbReference>
<dbReference type="Proteomes" id="UP001417504">
    <property type="component" value="Unassembled WGS sequence"/>
</dbReference>
<dbReference type="Pfam" id="PF05340">
    <property type="entry name" value="DUF740"/>
    <property type="match status" value="1"/>
</dbReference>
<evidence type="ECO:0000313" key="2">
    <source>
        <dbReference type="EMBL" id="KAK9124413.1"/>
    </source>
</evidence>
<feature type="region of interest" description="Disordered" evidence="1">
    <location>
        <begin position="143"/>
        <end position="220"/>
    </location>
</feature>
<dbReference type="AlphaFoldDB" id="A0AAP0J0U3"/>
<sequence length="415" mass="47100">MKDHIEQETQGKKAGRDLKESFLFAASAFGRKWQNWRRKHKSNKKHGGRDAISSTTMQVDKPYSEVADYGFGRRSCDTDPRFSLDAAAARMSFDDPRYSWDEPRASWDGYLIGRTFPKMAPMVSVVEDAPVLHVPRSDNQIPVEEPRISVSDTDILPGGSLQTRDYYSDSQRRRKSFERSNSMRKKSSGGIVAEVEDGKVVGNAPNKEVSPPTSTDQLVQGPKLLLTDKDNWRDSNSNSLREDYSGSLESAFKDSASVCGGIERKGSKKSRRWSKPWNIWALIYRRNGSKDEEEERYHRGNVVERSFSESWQELRREPNGDSKGAFNRVFRSNSSVSARHSFSSVKSCAEANGNGKKRRDEFVLERNRSARYSPTNIDNGLLRFYLAPTTRRNGSVKSKPKNSSHSITNSVLRLY</sequence>
<feature type="region of interest" description="Disordered" evidence="1">
    <location>
        <begin position="392"/>
        <end position="415"/>
    </location>
</feature>
<dbReference type="InterPro" id="IPR008004">
    <property type="entry name" value="OCTOPUS-like"/>
</dbReference>
<evidence type="ECO:0000313" key="3">
    <source>
        <dbReference type="Proteomes" id="UP001417504"/>
    </source>
</evidence>
<reference evidence="2 3" key="1">
    <citation type="submission" date="2024-01" db="EMBL/GenBank/DDBJ databases">
        <title>Genome assemblies of Stephania.</title>
        <authorList>
            <person name="Yang L."/>
        </authorList>
    </citation>
    <scope>NUCLEOTIDE SEQUENCE [LARGE SCALE GENOMIC DNA]</scope>
    <source>
        <strain evidence="2">QJT</strain>
        <tissue evidence="2">Leaf</tissue>
    </source>
</reference>
<gene>
    <name evidence="2" type="ORF">Sjap_014015</name>
</gene>
<feature type="compositionally biased region" description="Basic residues" evidence="1">
    <location>
        <begin position="172"/>
        <end position="187"/>
    </location>
</feature>
<keyword evidence="3" id="KW-1185">Reference proteome</keyword>
<proteinExistence type="predicted"/>
<dbReference type="PANTHER" id="PTHR31659:SF9">
    <property type="entry name" value="PROTEIN: UPF0503-LIKE PROTEIN, PUTATIVE (DUF740)-RELATED"/>
    <property type="match status" value="1"/>
</dbReference>
<feature type="compositionally biased region" description="Basic residues" evidence="1">
    <location>
        <begin position="35"/>
        <end position="47"/>
    </location>
</feature>
<protein>
    <submittedName>
        <fullName evidence="2">Uncharacterized protein</fullName>
    </submittedName>
</protein>
<dbReference type="PANTHER" id="PTHR31659">
    <property type="entry name" value="PROTEIN: UPF0503-LIKE PROTEIN, PUTATIVE (DUF740)-RELATED"/>
    <property type="match status" value="1"/>
</dbReference>
<evidence type="ECO:0000256" key="1">
    <source>
        <dbReference type="SAM" id="MobiDB-lite"/>
    </source>
</evidence>
<accession>A0AAP0J0U3</accession>
<feature type="region of interest" description="Disordered" evidence="1">
    <location>
        <begin position="35"/>
        <end position="54"/>
    </location>
</feature>
<organism evidence="2 3">
    <name type="scientific">Stephania japonica</name>
    <dbReference type="NCBI Taxonomy" id="461633"/>
    <lineage>
        <taxon>Eukaryota</taxon>
        <taxon>Viridiplantae</taxon>
        <taxon>Streptophyta</taxon>
        <taxon>Embryophyta</taxon>
        <taxon>Tracheophyta</taxon>
        <taxon>Spermatophyta</taxon>
        <taxon>Magnoliopsida</taxon>
        <taxon>Ranunculales</taxon>
        <taxon>Menispermaceae</taxon>
        <taxon>Menispermoideae</taxon>
        <taxon>Cissampelideae</taxon>
        <taxon>Stephania</taxon>
    </lineage>
</organism>
<comment type="caution">
    <text evidence="2">The sequence shown here is derived from an EMBL/GenBank/DDBJ whole genome shotgun (WGS) entry which is preliminary data.</text>
</comment>